<evidence type="ECO:0000313" key="7">
    <source>
        <dbReference type="Proteomes" id="UP001311915"/>
    </source>
</evidence>
<comment type="similarity">
    <text evidence="1">Belongs to the eukaryotic ribosomal protein P1/P2 family.</text>
</comment>
<dbReference type="PANTHER" id="PTHR45696:SF36">
    <property type="entry name" value="60S ACIDIC RIBOSOMAL PROTEIN P1-LIKE"/>
    <property type="match status" value="1"/>
</dbReference>
<accession>A0AAV9KRK9</accession>
<dbReference type="PANTHER" id="PTHR45696">
    <property type="entry name" value="60S ACIDIC RIBOSOMAL PROTEIN P1"/>
    <property type="match status" value="1"/>
</dbReference>
<keyword evidence="4" id="KW-0687">Ribonucleoprotein</keyword>
<evidence type="ECO:0000256" key="5">
    <source>
        <dbReference type="SAM" id="MobiDB-lite"/>
    </source>
</evidence>
<evidence type="ECO:0000256" key="1">
    <source>
        <dbReference type="ARBA" id="ARBA00005436"/>
    </source>
</evidence>
<dbReference type="Proteomes" id="UP001311915">
    <property type="component" value="Unassembled WGS sequence"/>
</dbReference>
<feature type="region of interest" description="Disordered" evidence="5">
    <location>
        <begin position="69"/>
        <end position="114"/>
    </location>
</feature>
<name>A0AAV9KRK9_9SOLN</name>
<protein>
    <recommendedName>
        <fullName evidence="8">60S acidic ribosomal protein P1</fullName>
    </recommendedName>
</protein>
<dbReference type="Pfam" id="PF00428">
    <property type="entry name" value="Ribosomal_60s"/>
    <property type="match status" value="1"/>
</dbReference>
<dbReference type="GO" id="GO:0043021">
    <property type="term" value="F:ribonucleoprotein complex binding"/>
    <property type="evidence" value="ECO:0007669"/>
    <property type="project" value="TreeGrafter"/>
</dbReference>
<dbReference type="Gene3D" id="1.10.10.1410">
    <property type="match status" value="2"/>
</dbReference>
<reference evidence="6 7" key="1">
    <citation type="submission" date="2023-10" db="EMBL/GenBank/DDBJ databases">
        <title>Genome-Wide Identification Analysis in wild type Solanum Pinnatisectum Reveals Some Genes Defensing Phytophthora Infestans.</title>
        <authorList>
            <person name="Sun C."/>
        </authorList>
    </citation>
    <scope>NUCLEOTIDE SEQUENCE [LARGE SCALE GENOMIC DNA]</scope>
    <source>
        <strain evidence="6">LQN</strain>
        <tissue evidence="6">Leaf</tissue>
    </source>
</reference>
<dbReference type="CDD" id="cd05831">
    <property type="entry name" value="Ribosomal_P1"/>
    <property type="match status" value="1"/>
</dbReference>
<keyword evidence="7" id="KW-1185">Reference proteome</keyword>
<comment type="caution">
    <text evidence="6">The sequence shown here is derived from an EMBL/GenBank/DDBJ whole genome shotgun (WGS) entry which is preliminary data.</text>
</comment>
<dbReference type="GO" id="GO:0002181">
    <property type="term" value="P:cytoplasmic translation"/>
    <property type="evidence" value="ECO:0007669"/>
    <property type="project" value="TreeGrafter"/>
</dbReference>
<evidence type="ECO:0000256" key="3">
    <source>
        <dbReference type="ARBA" id="ARBA00022980"/>
    </source>
</evidence>
<keyword evidence="3" id="KW-0689">Ribosomal protein</keyword>
<dbReference type="FunFam" id="1.10.10.1410:FF:000002">
    <property type="entry name" value="60S acidic ribosomal protein P2"/>
    <property type="match status" value="1"/>
</dbReference>
<dbReference type="GO" id="GO:0030295">
    <property type="term" value="F:protein kinase activator activity"/>
    <property type="evidence" value="ECO:0007669"/>
    <property type="project" value="TreeGrafter"/>
</dbReference>
<sequence length="114" mass="12739">MASIGKLACTYACLILHDDDIPINVESYWPSLFAKLESNLKVESYWPSLFAKLCQKRNVNELIMNIGTSTFNNDVDAPPPTTDNDASTAPSADDKKKEEIKEESDDEAMFSLFD</sequence>
<dbReference type="EMBL" id="JAWPEI010000009">
    <property type="protein sequence ID" value="KAK4715861.1"/>
    <property type="molecule type" value="Genomic_DNA"/>
</dbReference>
<comment type="subunit">
    <text evidence="2">P1 and P2 exist as dimers at the large ribosomal subunit.</text>
</comment>
<evidence type="ECO:0008006" key="8">
    <source>
        <dbReference type="Google" id="ProtNLM"/>
    </source>
</evidence>
<proteinExistence type="inferred from homology"/>
<dbReference type="GO" id="GO:0022625">
    <property type="term" value="C:cytosolic large ribosomal subunit"/>
    <property type="evidence" value="ECO:0007669"/>
    <property type="project" value="TreeGrafter"/>
</dbReference>
<dbReference type="GO" id="GO:0003735">
    <property type="term" value="F:structural constituent of ribosome"/>
    <property type="evidence" value="ECO:0007669"/>
    <property type="project" value="TreeGrafter"/>
</dbReference>
<evidence type="ECO:0000313" key="6">
    <source>
        <dbReference type="EMBL" id="KAK4715861.1"/>
    </source>
</evidence>
<evidence type="ECO:0000256" key="2">
    <source>
        <dbReference type="ARBA" id="ARBA00011266"/>
    </source>
</evidence>
<evidence type="ECO:0000256" key="4">
    <source>
        <dbReference type="ARBA" id="ARBA00023274"/>
    </source>
</evidence>
<organism evidence="6 7">
    <name type="scientific">Solanum pinnatisectum</name>
    <name type="common">tansyleaf nightshade</name>
    <dbReference type="NCBI Taxonomy" id="50273"/>
    <lineage>
        <taxon>Eukaryota</taxon>
        <taxon>Viridiplantae</taxon>
        <taxon>Streptophyta</taxon>
        <taxon>Embryophyta</taxon>
        <taxon>Tracheophyta</taxon>
        <taxon>Spermatophyta</taxon>
        <taxon>Magnoliopsida</taxon>
        <taxon>eudicotyledons</taxon>
        <taxon>Gunneridae</taxon>
        <taxon>Pentapetalae</taxon>
        <taxon>asterids</taxon>
        <taxon>lamiids</taxon>
        <taxon>Solanales</taxon>
        <taxon>Solanaceae</taxon>
        <taxon>Solanoideae</taxon>
        <taxon>Solaneae</taxon>
        <taxon>Solanum</taxon>
    </lineage>
</organism>
<dbReference type="InterPro" id="IPR038716">
    <property type="entry name" value="P1/P2_N_sf"/>
</dbReference>
<gene>
    <name evidence="6" type="ORF">R3W88_014199</name>
</gene>
<dbReference type="AlphaFoldDB" id="A0AAV9KRK9"/>